<dbReference type="EMBL" id="PGCI01000741">
    <property type="protein sequence ID" value="PLW17972.1"/>
    <property type="molecule type" value="Genomic_DNA"/>
</dbReference>
<accession>A0A2N5SXM4</accession>
<dbReference type="AlphaFoldDB" id="A0A2N5SXM4"/>
<feature type="region of interest" description="Disordered" evidence="1">
    <location>
        <begin position="154"/>
        <end position="198"/>
    </location>
</feature>
<feature type="compositionally biased region" description="Basic and acidic residues" evidence="1">
    <location>
        <begin position="101"/>
        <end position="115"/>
    </location>
</feature>
<feature type="region of interest" description="Disordered" evidence="1">
    <location>
        <begin position="84"/>
        <end position="115"/>
    </location>
</feature>
<evidence type="ECO:0000256" key="1">
    <source>
        <dbReference type="SAM" id="MobiDB-lite"/>
    </source>
</evidence>
<comment type="caution">
    <text evidence="2">The sequence shown here is derived from an EMBL/GenBank/DDBJ whole genome shotgun (WGS) entry which is preliminary data.</text>
</comment>
<sequence length="227" mass="24585">MTNAKASKTQKEKEAEAAILDQKRQATINMLEQKKRQNTRLTQNSNPEPTQQGGSGIQDASGQTSKEEPPLLDIIGNLGDIQVTGDQQIQEQEPTNKAIRRGLEDRPKTPADKSEENLNRMFLVRMARKALMAGEEGKADAILRSLADLYPPTASTVGDANPATEDTPKPPKAVVDNQPATAKNKEAAKPTNNGNQNFIPGVKSSQGFCGLPAFYNKNLRALKGLVP</sequence>
<feature type="compositionally biased region" description="Basic and acidic residues" evidence="1">
    <location>
        <begin position="9"/>
        <end position="24"/>
    </location>
</feature>
<feature type="region of interest" description="Disordered" evidence="1">
    <location>
        <begin position="1"/>
        <end position="71"/>
    </location>
</feature>
<feature type="compositionally biased region" description="Polar residues" evidence="1">
    <location>
        <begin position="84"/>
        <end position="95"/>
    </location>
</feature>
<gene>
    <name evidence="2" type="ORF">PCASD_21795</name>
</gene>
<protein>
    <submittedName>
        <fullName evidence="2">Uncharacterized protein</fullName>
    </submittedName>
</protein>
<reference evidence="2 3" key="1">
    <citation type="submission" date="2017-11" db="EMBL/GenBank/DDBJ databases">
        <title>De novo assembly and phasing of dikaryotic genomes from two isolates of Puccinia coronata f. sp. avenae, the causal agent of oat crown rust.</title>
        <authorList>
            <person name="Miller M.E."/>
            <person name="Zhang Y."/>
            <person name="Omidvar V."/>
            <person name="Sperschneider J."/>
            <person name="Schwessinger B."/>
            <person name="Raley C."/>
            <person name="Palmer J.M."/>
            <person name="Garnica D."/>
            <person name="Upadhyaya N."/>
            <person name="Rathjen J."/>
            <person name="Taylor J.M."/>
            <person name="Park R.F."/>
            <person name="Dodds P.N."/>
            <person name="Hirsch C.D."/>
            <person name="Kianian S.F."/>
            <person name="Figueroa M."/>
        </authorList>
    </citation>
    <scope>NUCLEOTIDE SEQUENCE [LARGE SCALE GENOMIC DNA]</scope>
    <source>
        <strain evidence="2">12SD80</strain>
    </source>
</reference>
<dbReference type="Proteomes" id="UP000235392">
    <property type="component" value="Unassembled WGS sequence"/>
</dbReference>
<evidence type="ECO:0000313" key="2">
    <source>
        <dbReference type="EMBL" id="PLW17972.1"/>
    </source>
</evidence>
<evidence type="ECO:0000313" key="3">
    <source>
        <dbReference type="Proteomes" id="UP000235392"/>
    </source>
</evidence>
<proteinExistence type="predicted"/>
<organism evidence="2 3">
    <name type="scientific">Puccinia coronata f. sp. avenae</name>
    <dbReference type="NCBI Taxonomy" id="200324"/>
    <lineage>
        <taxon>Eukaryota</taxon>
        <taxon>Fungi</taxon>
        <taxon>Dikarya</taxon>
        <taxon>Basidiomycota</taxon>
        <taxon>Pucciniomycotina</taxon>
        <taxon>Pucciniomycetes</taxon>
        <taxon>Pucciniales</taxon>
        <taxon>Pucciniaceae</taxon>
        <taxon>Puccinia</taxon>
    </lineage>
</organism>
<name>A0A2N5SXM4_9BASI</name>
<feature type="compositionally biased region" description="Polar residues" evidence="1">
    <location>
        <begin position="39"/>
        <end position="64"/>
    </location>
</feature>